<dbReference type="Gene3D" id="1.10.10.10">
    <property type="entry name" value="Winged helix-like DNA-binding domain superfamily/Winged helix DNA-binding domain"/>
    <property type="match status" value="1"/>
</dbReference>
<evidence type="ECO:0000256" key="4">
    <source>
        <dbReference type="ARBA" id="ARBA00023163"/>
    </source>
</evidence>
<sequence>MTNRNIDLRAMRYFVAVAEELHFSRAADRLCISQPSLSIQIKKLESSLGVALFERTKRSANLTKPGKVFYQECISILSAADRAISLTLASSEEAGAKIVVGFQANAAAELTPKILKHFSTLFPHAEIQMESFDFSDPTAGLNDKKTDVAFVRPPIPTSLDIQLETLFIEKRLLVTPDESYLSKHDSISIDELFQEPFVARQSPEVWRNFWLAIKDRKGCPVRIGAEVKTVDECFEAILSGYGVAFTPESTQRYYNRPGLSFIPVFGISPSCLSVAWRQDNNNLLVPEFINACREITKENPITCMSHEDKVGA</sequence>
<evidence type="ECO:0000313" key="7">
    <source>
        <dbReference type="Proteomes" id="UP000589984"/>
    </source>
</evidence>
<dbReference type="PANTHER" id="PTHR30346">
    <property type="entry name" value="TRANSCRIPTIONAL DUAL REGULATOR HCAR-RELATED"/>
    <property type="match status" value="1"/>
</dbReference>
<dbReference type="PROSITE" id="PS50931">
    <property type="entry name" value="HTH_LYSR"/>
    <property type="match status" value="1"/>
</dbReference>
<keyword evidence="4" id="KW-0804">Transcription</keyword>
<accession>A0A7Y6RHD1</accession>
<dbReference type="InterPro" id="IPR036388">
    <property type="entry name" value="WH-like_DNA-bd_sf"/>
</dbReference>
<keyword evidence="2" id="KW-0805">Transcription regulation</keyword>
<feature type="domain" description="HTH lysR-type" evidence="5">
    <location>
        <begin position="6"/>
        <end position="63"/>
    </location>
</feature>
<evidence type="ECO:0000256" key="2">
    <source>
        <dbReference type="ARBA" id="ARBA00023015"/>
    </source>
</evidence>
<comment type="similarity">
    <text evidence="1">Belongs to the LysR transcriptional regulatory family.</text>
</comment>
<name>A0A7Y6RHD1_9GAMM</name>
<keyword evidence="3" id="KW-0238">DNA-binding</keyword>
<protein>
    <submittedName>
        <fullName evidence="6">LysR family transcriptional regulator</fullName>
    </submittedName>
</protein>
<evidence type="ECO:0000313" key="6">
    <source>
        <dbReference type="EMBL" id="NVF16644.1"/>
    </source>
</evidence>
<keyword evidence="7" id="KW-1185">Reference proteome</keyword>
<dbReference type="RefSeq" id="WP_176305117.1">
    <property type="nucleotide sequence ID" value="NZ_JABWCV010000055.1"/>
</dbReference>
<dbReference type="AlphaFoldDB" id="A0A7Y6RHD1"/>
<dbReference type="SUPFAM" id="SSF53850">
    <property type="entry name" value="Periplasmic binding protein-like II"/>
    <property type="match status" value="1"/>
</dbReference>
<dbReference type="Gene3D" id="3.40.190.10">
    <property type="entry name" value="Periplasmic binding protein-like II"/>
    <property type="match status" value="2"/>
</dbReference>
<dbReference type="GO" id="GO:0032993">
    <property type="term" value="C:protein-DNA complex"/>
    <property type="evidence" value="ECO:0007669"/>
    <property type="project" value="TreeGrafter"/>
</dbReference>
<dbReference type="InterPro" id="IPR000847">
    <property type="entry name" value="LysR_HTH_N"/>
</dbReference>
<dbReference type="InterPro" id="IPR005119">
    <property type="entry name" value="LysR_subst-bd"/>
</dbReference>
<evidence type="ECO:0000256" key="1">
    <source>
        <dbReference type="ARBA" id="ARBA00009437"/>
    </source>
</evidence>
<dbReference type="SUPFAM" id="SSF46785">
    <property type="entry name" value="Winged helix' DNA-binding domain"/>
    <property type="match status" value="1"/>
</dbReference>
<dbReference type="PANTHER" id="PTHR30346:SF0">
    <property type="entry name" value="HCA OPERON TRANSCRIPTIONAL ACTIVATOR HCAR"/>
    <property type="match status" value="1"/>
</dbReference>
<organism evidence="6 7">
    <name type="scientific">Vreelandella maris</name>
    <dbReference type="NCBI Taxonomy" id="2729617"/>
    <lineage>
        <taxon>Bacteria</taxon>
        <taxon>Pseudomonadati</taxon>
        <taxon>Pseudomonadota</taxon>
        <taxon>Gammaproteobacteria</taxon>
        <taxon>Oceanospirillales</taxon>
        <taxon>Halomonadaceae</taxon>
        <taxon>Vreelandella</taxon>
    </lineage>
</organism>
<comment type="caution">
    <text evidence="6">The sequence shown here is derived from an EMBL/GenBank/DDBJ whole genome shotgun (WGS) entry which is preliminary data.</text>
</comment>
<dbReference type="Pfam" id="PF00126">
    <property type="entry name" value="HTH_1"/>
    <property type="match status" value="1"/>
</dbReference>
<gene>
    <name evidence="6" type="ORF">HUO07_21245</name>
</gene>
<dbReference type="Proteomes" id="UP000589984">
    <property type="component" value="Unassembled WGS sequence"/>
</dbReference>
<evidence type="ECO:0000259" key="5">
    <source>
        <dbReference type="PROSITE" id="PS50931"/>
    </source>
</evidence>
<proteinExistence type="inferred from homology"/>
<dbReference type="FunFam" id="1.10.10.10:FF:000001">
    <property type="entry name" value="LysR family transcriptional regulator"/>
    <property type="match status" value="1"/>
</dbReference>
<dbReference type="InterPro" id="IPR036390">
    <property type="entry name" value="WH_DNA-bd_sf"/>
</dbReference>
<dbReference type="GO" id="GO:0003700">
    <property type="term" value="F:DNA-binding transcription factor activity"/>
    <property type="evidence" value="ECO:0007669"/>
    <property type="project" value="InterPro"/>
</dbReference>
<dbReference type="PRINTS" id="PR00039">
    <property type="entry name" value="HTHLYSR"/>
</dbReference>
<evidence type="ECO:0000256" key="3">
    <source>
        <dbReference type="ARBA" id="ARBA00023125"/>
    </source>
</evidence>
<dbReference type="GO" id="GO:0003677">
    <property type="term" value="F:DNA binding"/>
    <property type="evidence" value="ECO:0007669"/>
    <property type="project" value="UniProtKB-KW"/>
</dbReference>
<dbReference type="CDD" id="cd08414">
    <property type="entry name" value="PBP2_LTTR_aromatics_like"/>
    <property type="match status" value="1"/>
</dbReference>
<dbReference type="EMBL" id="JABWCV010000055">
    <property type="protein sequence ID" value="NVF16644.1"/>
    <property type="molecule type" value="Genomic_DNA"/>
</dbReference>
<dbReference type="Pfam" id="PF03466">
    <property type="entry name" value="LysR_substrate"/>
    <property type="match status" value="1"/>
</dbReference>
<reference evidence="6 7" key="1">
    <citation type="submission" date="2020-06" db="EMBL/GenBank/DDBJ databases">
        <title>Halomonas sp. QX-1 draft genome sequence.</title>
        <authorList>
            <person name="Qiu X."/>
        </authorList>
    </citation>
    <scope>NUCLEOTIDE SEQUENCE [LARGE SCALE GENOMIC DNA]</scope>
    <source>
        <strain evidence="6 7">QX-1</strain>
    </source>
</reference>